<dbReference type="Pfam" id="PF01494">
    <property type="entry name" value="FAD_binding_3"/>
    <property type="match status" value="1"/>
</dbReference>
<comment type="cofactor">
    <cofactor evidence="1">
        <name>FAD</name>
        <dbReference type="ChEBI" id="CHEBI:57692"/>
    </cofactor>
</comment>
<dbReference type="Gene3D" id="3.50.50.60">
    <property type="entry name" value="FAD/NAD(P)-binding domain"/>
    <property type="match status" value="1"/>
</dbReference>
<protein>
    <submittedName>
        <fullName evidence="8">FAD/NAD(P)-binding domain-containing protein</fullName>
    </submittedName>
</protein>
<dbReference type="PANTHER" id="PTHR46720">
    <property type="entry name" value="HYDROXYLASE, PUTATIVE (AFU_ORTHOLOGUE AFUA_3G01460)-RELATED"/>
    <property type="match status" value="1"/>
</dbReference>
<dbReference type="GO" id="GO:0044550">
    <property type="term" value="P:secondary metabolite biosynthetic process"/>
    <property type="evidence" value="ECO:0007669"/>
    <property type="project" value="TreeGrafter"/>
</dbReference>
<proteinExistence type="inferred from homology"/>
<keyword evidence="3" id="KW-0285">Flavoprotein</keyword>
<sequence length="501" mass="54286">MEQDKGVRFTPPPPQANLASTEKTSGEVAAVGLSRLRPTGCFGEICPSNMAIDDAAQIRIAICGAGISGLALAAFLANLDHESQLSVDLYESSEEVRMSGAGIAVWKRYWDLLRDELGFEHACVDLGFSAPDWTQVKGPVVRKSDTAGAEGHHFCALSHGPTVIPRSAMSSIFAGKLDPSRCGLHLRRRLAHYDETTAPDGRTTTVLRFEDGTKAECDLLVGADGVFSRVRRVLFRDQPDLARHHFSGQLAYRMSCNAEAVQRLRAAKSDHAALRGFTIWSGRGKHVTSNLVGDQIQMSAWDNVSEEVLSAWSDTKVCDVPRESVSHLFRSWEPDLVSLLNHAGDTASRWPIYVAARLPRFVKGGHVALVGDAAHGMTPHQGLGGGQGIEDAFVLASLLTHPDARRGVLPDVLATYDEVRRPASQRVADQSLANGHNFAFLGSSGNGDHPCLTTIRQELVTACDWLMDDDGNCKGEADKARALLETRLRSGHGHGLFDATR</sequence>
<name>A0A3N2PSY7_SODAK</name>
<evidence type="ECO:0000256" key="6">
    <source>
        <dbReference type="SAM" id="MobiDB-lite"/>
    </source>
</evidence>
<dbReference type="SUPFAM" id="SSF51905">
    <property type="entry name" value="FAD/NAD(P)-binding domain"/>
    <property type="match status" value="1"/>
</dbReference>
<evidence type="ECO:0000256" key="1">
    <source>
        <dbReference type="ARBA" id="ARBA00001974"/>
    </source>
</evidence>
<feature type="domain" description="FAD-binding" evidence="7">
    <location>
        <begin position="59"/>
        <end position="431"/>
    </location>
</feature>
<evidence type="ECO:0000313" key="9">
    <source>
        <dbReference type="Proteomes" id="UP000272025"/>
    </source>
</evidence>
<evidence type="ECO:0000313" key="8">
    <source>
        <dbReference type="EMBL" id="ROT37639.1"/>
    </source>
</evidence>
<reference evidence="8 9" key="1">
    <citation type="journal article" date="2018" name="Mol. Ecol.">
        <title>The obligate alkalophilic soda-lake fungus Sodiomyces alkalinus has shifted to a protein diet.</title>
        <authorList>
            <person name="Grum-Grzhimaylo A.A."/>
            <person name="Falkoski D.L."/>
            <person name="van den Heuvel J."/>
            <person name="Valero-Jimenez C.A."/>
            <person name="Min B."/>
            <person name="Choi I.G."/>
            <person name="Lipzen A."/>
            <person name="Daum C.G."/>
            <person name="Aanen D.K."/>
            <person name="Tsang A."/>
            <person name="Henrissat B."/>
            <person name="Bilanenko E.N."/>
            <person name="de Vries R.P."/>
            <person name="van Kan J.A.L."/>
            <person name="Grigoriev I.V."/>
            <person name="Debets A.J.M."/>
        </authorList>
    </citation>
    <scope>NUCLEOTIDE SEQUENCE [LARGE SCALE GENOMIC DNA]</scope>
    <source>
        <strain evidence="8 9">F11</strain>
    </source>
</reference>
<organism evidence="8 9">
    <name type="scientific">Sodiomyces alkalinus (strain CBS 110278 / VKM F-3762 / F11)</name>
    <name type="common">Alkaliphilic filamentous fungus</name>
    <dbReference type="NCBI Taxonomy" id="1314773"/>
    <lineage>
        <taxon>Eukaryota</taxon>
        <taxon>Fungi</taxon>
        <taxon>Dikarya</taxon>
        <taxon>Ascomycota</taxon>
        <taxon>Pezizomycotina</taxon>
        <taxon>Sordariomycetes</taxon>
        <taxon>Hypocreomycetidae</taxon>
        <taxon>Glomerellales</taxon>
        <taxon>Plectosphaerellaceae</taxon>
        <taxon>Sodiomyces</taxon>
    </lineage>
</organism>
<dbReference type="OrthoDB" id="16820at2759"/>
<keyword evidence="4" id="KW-0274">FAD</keyword>
<keyword evidence="5" id="KW-0560">Oxidoreductase</keyword>
<dbReference type="InterPro" id="IPR051104">
    <property type="entry name" value="FAD_monoxygenase"/>
</dbReference>
<evidence type="ECO:0000256" key="3">
    <source>
        <dbReference type="ARBA" id="ARBA00022630"/>
    </source>
</evidence>
<dbReference type="GeneID" id="39583568"/>
<dbReference type="AlphaFoldDB" id="A0A3N2PSY7"/>
<dbReference type="STRING" id="1314773.A0A3N2PSY7"/>
<dbReference type="GO" id="GO:0016491">
    <property type="term" value="F:oxidoreductase activity"/>
    <property type="evidence" value="ECO:0007669"/>
    <property type="project" value="UniProtKB-KW"/>
</dbReference>
<dbReference type="PRINTS" id="PR00420">
    <property type="entry name" value="RNGMNOXGNASE"/>
</dbReference>
<keyword evidence="9" id="KW-1185">Reference proteome</keyword>
<dbReference type="InterPro" id="IPR036188">
    <property type="entry name" value="FAD/NAD-bd_sf"/>
</dbReference>
<evidence type="ECO:0000256" key="2">
    <source>
        <dbReference type="ARBA" id="ARBA00007992"/>
    </source>
</evidence>
<evidence type="ECO:0000256" key="5">
    <source>
        <dbReference type="ARBA" id="ARBA00023002"/>
    </source>
</evidence>
<evidence type="ECO:0000259" key="7">
    <source>
        <dbReference type="Pfam" id="PF01494"/>
    </source>
</evidence>
<dbReference type="EMBL" id="ML119057">
    <property type="protein sequence ID" value="ROT37639.1"/>
    <property type="molecule type" value="Genomic_DNA"/>
</dbReference>
<evidence type="ECO:0000256" key="4">
    <source>
        <dbReference type="ARBA" id="ARBA00022827"/>
    </source>
</evidence>
<comment type="similarity">
    <text evidence="2">Belongs to the paxM FAD-dependent monooxygenase family.</text>
</comment>
<dbReference type="InterPro" id="IPR002938">
    <property type="entry name" value="FAD-bd"/>
</dbReference>
<gene>
    <name evidence="8" type="ORF">SODALDRAFT_380082</name>
</gene>
<dbReference type="RefSeq" id="XP_028465445.1">
    <property type="nucleotide sequence ID" value="XM_028615091.1"/>
</dbReference>
<feature type="region of interest" description="Disordered" evidence="6">
    <location>
        <begin position="1"/>
        <end position="22"/>
    </location>
</feature>
<dbReference type="PANTHER" id="PTHR46720:SF3">
    <property type="entry name" value="FAD-BINDING DOMAIN-CONTAINING PROTEIN-RELATED"/>
    <property type="match status" value="1"/>
</dbReference>
<dbReference type="Proteomes" id="UP000272025">
    <property type="component" value="Unassembled WGS sequence"/>
</dbReference>
<accession>A0A3N2PSY7</accession>
<dbReference type="GO" id="GO:0071949">
    <property type="term" value="F:FAD binding"/>
    <property type="evidence" value="ECO:0007669"/>
    <property type="project" value="InterPro"/>
</dbReference>